<feature type="transmembrane region" description="Helical" evidence="12">
    <location>
        <begin position="91"/>
        <end position="109"/>
    </location>
</feature>
<keyword evidence="5 12" id="KW-0812">Transmembrane</keyword>
<dbReference type="PANTHER" id="PTHR42723">
    <property type="entry name" value="CHLOROPHYLL SYNTHASE"/>
    <property type="match status" value="1"/>
</dbReference>
<dbReference type="RefSeq" id="WP_227228057.1">
    <property type="nucleotide sequence ID" value="NZ_JAJCVJ010000001.1"/>
</dbReference>
<evidence type="ECO:0000256" key="5">
    <source>
        <dbReference type="ARBA" id="ARBA00022692"/>
    </source>
</evidence>
<comment type="catalytic activity">
    <reaction evidence="12">
        <text>sn-3-O-(geranylgeranyl)glycerol 1-phosphate + (2E,6E,10E)-geranylgeranyl diphosphate = 2,3-bis-O-(geranylgeranyl)-sn-glycerol 1-phosphate + diphosphate</text>
        <dbReference type="Rhea" id="RHEA:18109"/>
        <dbReference type="ChEBI" id="CHEBI:33019"/>
        <dbReference type="ChEBI" id="CHEBI:57677"/>
        <dbReference type="ChEBI" id="CHEBI:58756"/>
        <dbReference type="ChEBI" id="CHEBI:58837"/>
        <dbReference type="EC" id="2.5.1.42"/>
    </reaction>
</comment>
<comment type="cofactor">
    <cofactor evidence="12">
        <name>Mg(2+)</name>
        <dbReference type="ChEBI" id="CHEBI:18420"/>
    </cofactor>
</comment>
<feature type="transmembrane region" description="Helical" evidence="12">
    <location>
        <begin position="152"/>
        <end position="173"/>
    </location>
</feature>
<evidence type="ECO:0000256" key="8">
    <source>
        <dbReference type="ARBA" id="ARBA00023098"/>
    </source>
</evidence>
<organism evidence="13 14">
    <name type="scientific">Salinirubrum litoreum</name>
    <dbReference type="NCBI Taxonomy" id="1126234"/>
    <lineage>
        <taxon>Archaea</taxon>
        <taxon>Methanobacteriati</taxon>
        <taxon>Methanobacteriota</taxon>
        <taxon>Stenosarchaea group</taxon>
        <taxon>Halobacteria</taxon>
        <taxon>Halobacteriales</taxon>
        <taxon>Haloferacaceae</taxon>
        <taxon>Salinirubrum</taxon>
    </lineage>
</organism>
<evidence type="ECO:0000313" key="13">
    <source>
        <dbReference type="EMBL" id="MFC5366603.1"/>
    </source>
</evidence>
<comment type="pathway">
    <text evidence="12">Membrane lipid metabolism; glycerophospholipid metabolism.</text>
</comment>
<evidence type="ECO:0000256" key="1">
    <source>
        <dbReference type="ARBA" id="ARBA00004651"/>
    </source>
</evidence>
<comment type="similarity">
    <text evidence="12">Belongs to the UbiA prenyltransferase family. DGGGP synthase subfamily.</text>
</comment>
<keyword evidence="9 12" id="KW-0472">Membrane</keyword>
<keyword evidence="7 12" id="KW-1133">Transmembrane helix</keyword>
<feature type="transmembrane region" description="Helical" evidence="12">
    <location>
        <begin position="206"/>
        <end position="227"/>
    </location>
</feature>
<dbReference type="GO" id="GO:0005886">
    <property type="term" value="C:plasma membrane"/>
    <property type="evidence" value="ECO:0007669"/>
    <property type="project" value="UniProtKB-SubCell"/>
</dbReference>
<dbReference type="NCBIfam" id="NF009521">
    <property type="entry name" value="PRK12882.1"/>
    <property type="match status" value="1"/>
</dbReference>
<dbReference type="Gene3D" id="1.20.120.1780">
    <property type="entry name" value="UbiA prenyltransferase"/>
    <property type="match status" value="1"/>
</dbReference>
<comment type="subcellular location">
    <subcellularLocation>
        <location evidence="1 12">Cell membrane</location>
        <topology evidence="1 12">Multi-pass membrane protein</topology>
    </subcellularLocation>
</comment>
<dbReference type="GO" id="GO:0047295">
    <property type="term" value="F:geranylgeranylglycerol-phosphate geranylgeranyltransferase activity"/>
    <property type="evidence" value="ECO:0007669"/>
    <property type="project" value="UniProtKB-UniRule"/>
</dbReference>
<dbReference type="InterPro" id="IPR000537">
    <property type="entry name" value="UbiA_prenyltransferase"/>
</dbReference>
<evidence type="ECO:0000256" key="12">
    <source>
        <dbReference type="HAMAP-Rule" id="MF_01286"/>
    </source>
</evidence>
<dbReference type="Proteomes" id="UP001596201">
    <property type="component" value="Unassembled WGS sequence"/>
</dbReference>
<keyword evidence="11 12" id="KW-1208">Phospholipid metabolism</keyword>
<keyword evidence="3 12" id="KW-0444">Lipid biosynthesis</keyword>
<dbReference type="InterPro" id="IPR050475">
    <property type="entry name" value="Prenyltransferase_related"/>
</dbReference>
<feature type="transmembrane region" description="Helical" evidence="12">
    <location>
        <begin position="233"/>
        <end position="254"/>
    </location>
</feature>
<dbReference type="EC" id="2.5.1.42" evidence="12"/>
<protein>
    <recommendedName>
        <fullName evidence="12">Digeranylgeranylglyceryl phosphate synthase</fullName>
        <shortName evidence="12">DGGGP synthase</shortName>
        <shortName evidence="12">DGGGPS</shortName>
        <ecNumber evidence="12">2.5.1.42</ecNumber>
    </recommendedName>
    <alternativeName>
        <fullName evidence="12">(S)-2,3-di-O-geranylgeranylglyceryl phosphate synthase</fullName>
    </alternativeName>
    <alternativeName>
        <fullName evidence="12">Geranylgeranylglycerol-phosphate geranylgeranyltransferase</fullName>
    </alternativeName>
</protein>
<dbReference type="AlphaFoldDB" id="A0ABD5RA30"/>
<evidence type="ECO:0000256" key="2">
    <source>
        <dbReference type="ARBA" id="ARBA00022475"/>
    </source>
</evidence>
<dbReference type="InterPro" id="IPR023547">
    <property type="entry name" value="DGGGP_synth"/>
</dbReference>
<dbReference type="EMBL" id="JBHSKX010000001">
    <property type="protein sequence ID" value="MFC5366603.1"/>
    <property type="molecule type" value="Genomic_DNA"/>
</dbReference>
<evidence type="ECO:0000256" key="3">
    <source>
        <dbReference type="ARBA" id="ARBA00022516"/>
    </source>
</evidence>
<evidence type="ECO:0000256" key="9">
    <source>
        <dbReference type="ARBA" id="ARBA00023136"/>
    </source>
</evidence>
<name>A0ABD5RA30_9EURY</name>
<dbReference type="CDD" id="cd13961">
    <property type="entry name" value="PT_UbiA_DGGGPS"/>
    <property type="match status" value="1"/>
</dbReference>
<keyword evidence="4 12" id="KW-0808">Transferase</keyword>
<evidence type="ECO:0000256" key="7">
    <source>
        <dbReference type="ARBA" id="ARBA00022989"/>
    </source>
</evidence>
<dbReference type="PANTHER" id="PTHR42723:SF1">
    <property type="entry name" value="CHLOROPHYLL SYNTHASE, CHLOROPLASTIC"/>
    <property type="match status" value="1"/>
</dbReference>
<gene>
    <name evidence="13" type="ORF">ACFPJ5_06600</name>
</gene>
<dbReference type="GO" id="GO:0000287">
    <property type="term" value="F:magnesium ion binding"/>
    <property type="evidence" value="ECO:0007669"/>
    <property type="project" value="UniProtKB-UniRule"/>
</dbReference>
<evidence type="ECO:0000256" key="11">
    <source>
        <dbReference type="ARBA" id="ARBA00023264"/>
    </source>
</evidence>
<keyword evidence="6 12" id="KW-0460">Magnesium</keyword>
<keyword evidence="14" id="KW-1185">Reference proteome</keyword>
<dbReference type="GO" id="GO:0046474">
    <property type="term" value="P:glycerophospholipid biosynthetic process"/>
    <property type="evidence" value="ECO:0007669"/>
    <property type="project" value="UniProtKB-UniRule"/>
</dbReference>
<dbReference type="Pfam" id="PF01040">
    <property type="entry name" value="UbiA"/>
    <property type="match status" value="1"/>
</dbReference>
<keyword evidence="8 12" id="KW-0443">Lipid metabolism</keyword>
<evidence type="ECO:0000256" key="4">
    <source>
        <dbReference type="ARBA" id="ARBA00022679"/>
    </source>
</evidence>
<proteinExistence type="inferred from homology"/>
<feature type="transmembrane region" description="Helical" evidence="12">
    <location>
        <begin position="266"/>
        <end position="287"/>
    </location>
</feature>
<dbReference type="InterPro" id="IPR044878">
    <property type="entry name" value="UbiA_sf"/>
</dbReference>
<comment type="function">
    <text evidence="12">Prenyltransferase that catalyzes the transfer of the geranylgeranyl moiety of geranylgeranyl diphosphate (GGPP) to the C2 hydroxyl of (S)-3-O-geranylgeranylglyceryl phosphate (GGGP). This reaction is the second ether-bond-formation step in the biosynthesis of archaeal membrane lipids.</text>
</comment>
<sequence length="288" mass="29308">MQLGETARGLVDLSRAGNAVAAGVLTATGAFVASPSLTHLGTQWLPVVAAVVATLSATGAGNAINDYFDRDIDRINRPDRPIPRGAVSPRGTLAFSAVLFGLAVVGTLLVPRPAQLIAVVNLLALVAYTKLFKGLPGVGNLVVGYLTGSTFLFGGAAVGNISGAVVLFLLAGVATVTREIVKDVEDVAGDREEGLRTLPIAVGERPALWVGVAIMTAAVLASAYPFLAGAFGVAYLLVVIPADLVMLGASVAAFRDPGLGQRRLKHGMYLAAVAFVVGRSAALLGGVA</sequence>
<reference evidence="13 14" key="1">
    <citation type="journal article" date="2019" name="Int. J. Syst. Evol. Microbiol.">
        <title>The Global Catalogue of Microorganisms (GCM) 10K type strain sequencing project: providing services to taxonomists for standard genome sequencing and annotation.</title>
        <authorList>
            <consortium name="The Broad Institute Genomics Platform"/>
            <consortium name="The Broad Institute Genome Sequencing Center for Infectious Disease"/>
            <person name="Wu L."/>
            <person name="Ma J."/>
        </authorList>
    </citation>
    <scope>NUCLEOTIDE SEQUENCE [LARGE SCALE GENOMIC DNA]</scope>
    <source>
        <strain evidence="13 14">CGMCC 1.12237</strain>
    </source>
</reference>
<feature type="transmembrane region" description="Helical" evidence="12">
    <location>
        <begin position="44"/>
        <end position="64"/>
    </location>
</feature>
<evidence type="ECO:0000256" key="10">
    <source>
        <dbReference type="ARBA" id="ARBA00023209"/>
    </source>
</evidence>
<dbReference type="Gene3D" id="1.10.357.140">
    <property type="entry name" value="UbiA prenyltransferase"/>
    <property type="match status" value="1"/>
</dbReference>
<feature type="transmembrane region" description="Helical" evidence="12">
    <location>
        <begin position="20"/>
        <end position="37"/>
    </location>
</feature>
<evidence type="ECO:0000313" key="14">
    <source>
        <dbReference type="Proteomes" id="UP001596201"/>
    </source>
</evidence>
<dbReference type="HAMAP" id="MF_01286">
    <property type="entry name" value="DGGGP_synth"/>
    <property type="match status" value="1"/>
</dbReference>
<comment type="caution">
    <text evidence="13">The sequence shown here is derived from an EMBL/GenBank/DDBJ whole genome shotgun (WGS) entry which is preliminary data.</text>
</comment>
<keyword evidence="10 12" id="KW-0594">Phospholipid biosynthesis</keyword>
<accession>A0ABD5RA30</accession>
<keyword evidence="2 12" id="KW-1003">Cell membrane</keyword>
<evidence type="ECO:0000256" key="6">
    <source>
        <dbReference type="ARBA" id="ARBA00022842"/>
    </source>
</evidence>